<dbReference type="HOGENOM" id="CLU_754440_0_0_1"/>
<protein>
    <submittedName>
        <fullName evidence="2">Uncharacterized protein</fullName>
    </submittedName>
</protein>
<evidence type="ECO:0000313" key="2">
    <source>
        <dbReference type="EMBL" id="EME47040.1"/>
    </source>
</evidence>
<proteinExistence type="predicted"/>
<evidence type="ECO:0000256" key="1">
    <source>
        <dbReference type="SAM" id="MobiDB-lite"/>
    </source>
</evidence>
<accession>N1PX95</accession>
<feature type="region of interest" description="Disordered" evidence="1">
    <location>
        <begin position="175"/>
        <end position="367"/>
    </location>
</feature>
<feature type="compositionally biased region" description="Polar residues" evidence="1">
    <location>
        <begin position="224"/>
        <end position="250"/>
    </location>
</feature>
<evidence type="ECO:0000313" key="3">
    <source>
        <dbReference type="Proteomes" id="UP000016933"/>
    </source>
</evidence>
<keyword evidence="3" id="KW-1185">Reference proteome</keyword>
<dbReference type="AlphaFoldDB" id="N1PX95"/>
<organism evidence="2 3">
    <name type="scientific">Dothistroma septosporum (strain NZE10 / CBS 128990)</name>
    <name type="common">Red band needle blight fungus</name>
    <name type="synonym">Mycosphaerella pini</name>
    <dbReference type="NCBI Taxonomy" id="675120"/>
    <lineage>
        <taxon>Eukaryota</taxon>
        <taxon>Fungi</taxon>
        <taxon>Dikarya</taxon>
        <taxon>Ascomycota</taxon>
        <taxon>Pezizomycotina</taxon>
        <taxon>Dothideomycetes</taxon>
        <taxon>Dothideomycetidae</taxon>
        <taxon>Mycosphaerellales</taxon>
        <taxon>Mycosphaerellaceae</taxon>
        <taxon>Dothistroma</taxon>
    </lineage>
</organism>
<feature type="compositionally biased region" description="Polar residues" evidence="1">
    <location>
        <begin position="100"/>
        <end position="111"/>
    </location>
</feature>
<sequence>MYSYLEASPAALSTWSQKDDGLRVSLAERALARRTPRKLNATARSLATAESMTAVDRETTPPEAVKSSPDPRLVDPKSATQANIRSPRAPPKLERRSIEDSTPASPPSLSVTMLSAEPHRAMSRAASPSSAKDTCSKTRFRTAIHLSPADAAARLSLSTRGGKQGLTITVNGVAPNPPFVSPSLGKENRPLSRANLNRANRLRVIDDQQKSVSTEPQSIVKATANHSSQVNGSRGANNVDTDNGSTVSVQSRKRKMQDRTPKKQRNSHRSVEKAVRGPANTSNGAARPVLGRSPTSHSSAISHTTSRSGSVASGPRKLSRVGSVVKVRSGDGGTTSIDGKSAGATHQPGSAQTRRRPPKLRVGSQQS</sequence>
<reference evidence="2 3" key="2">
    <citation type="journal article" date="2012" name="PLoS Pathog.">
        <title>Diverse lifestyles and strategies of plant pathogenesis encoded in the genomes of eighteen Dothideomycetes fungi.</title>
        <authorList>
            <person name="Ohm R.A."/>
            <person name="Feau N."/>
            <person name="Henrissat B."/>
            <person name="Schoch C.L."/>
            <person name="Horwitz B.A."/>
            <person name="Barry K.W."/>
            <person name="Condon B.J."/>
            <person name="Copeland A.C."/>
            <person name="Dhillon B."/>
            <person name="Glaser F."/>
            <person name="Hesse C.N."/>
            <person name="Kosti I."/>
            <person name="LaButti K."/>
            <person name="Lindquist E.A."/>
            <person name="Lucas S."/>
            <person name="Salamov A.A."/>
            <person name="Bradshaw R.E."/>
            <person name="Ciuffetti L."/>
            <person name="Hamelin R.C."/>
            <person name="Kema G.H.J."/>
            <person name="Lawrence C."/>
            <person name="Scott J.A."/>
            <person name="Spatafora J.W."/>
            <person name="Turgeon B.G."/>
            <person name="de Wit P.J.G.M."/>
            <person name="Zhong S."/>
            <person name="Goodwin S.B."/>
            <person name="Grigoriev I.V."/>
        </authorList>
    </citation>
    <scope>NUCLEOTIDE SEQUENCE [LARGE SCALE GENOMIC DNA]</scope>
    <source>
        <strain evidence="3">NZE10 / CBS 128990</strain>
    </source>
</reference>
<feature type="compositionally biased region" description="Basic residues" evidence="1">
    <location>
        <begin position="251"/>
        <end position="268"/>
    </location>
</feature>
<gene>
    <name evidence="2" type="ORF">DOTSEDRAFT_41559</name>
</gene>
<name>N1PX95_DOTSN</name>
<feature type="compositionally biased region" description="Low complexity" evidence="1">
    <location>
        <begin position="293"/>
        <end position="310"/>
    </location>
</feature>
<dbReference type="Proteomes" id="UP000016933">
    <property type="component" value="Unassembled WGS sequence"/>
</dbReference>
<dbReference type="EMBL" id="KB446536">
    <property type="protein sequence ID" value="EME47040.1"/>
    <property type="molecule type" value="Genomic_DNA"/>
</dbReference>
<feature type="compositionally biased region" description="Polar residues" evidence="1">
    <location>
        <begin position="42"/>
        <end position="51"/>
    </location>
</feature>
<feature type="region of interest" description="Disordered" evidence="1">
    <location>
        <begin position="35"/>
        <end position="111"/>
    </location>
</feature>
<reference evidence="3" key="1">
    <citation type="journal article" date="2012" name="PLoS Genet.">
        <title>The genomes of the fungal plant pathogens Cladosporium fulvum and Dothistroma septosporum reveal adaptation to different hosts and lifestyles but also signatures of common ancestry.</title>
        <authorList>
            <person name="de Wit P.J.G.M."/>
            <person name="van der Burgt A."/>
            <person name="Oekmen B."/>
            <person name="Stergiopoulos I."/>
            <person name="Abd-Elsalam K.A."/>
            <person name="Aerts A.L."/>
            <person name="Bahkali A.H."/>
            <person name="Beenen H.G."/>
            <person name="Chettri P."/>
            <person name="Cox M.P."/>
            <person name="Datema E."/>
            <person name="de Vries R.P."/>
            <person name="Dhillon B."/>
            <person name="Ganley A.R."/>
            <person name="Griffiths S.A."/>
            <person name="Guo Y."/>
            <person name="Hamelin R.C."/>
            <person name="Henrissat B."/>
            <person name="Kabir M.S."/>
            <person name="Jashni M.K."/>
            <person name="Kema G."/>
            <person name="Klaubauf S."/>
            <person name="Lapidus A."/>
            <person name="Levasseur A."/>
            <person name="Lindquist E."/>
            <person name="Mehrabi R."/>
            <person name="Ohm R.A."/>
            <person name="Owen T.J."/>
            <person name="Salamov A."/>
            <person name="Schwelm A."/>
            <person name="Schijlen E."/>
            <person name="Sun H."/>
            <person name="van den Burg H.A."/>
            <person name="van Ham R.C.H.J."/>
            <person name="Zhang S."/>
            <person name="Goodwin S.B."/>
            <person name="Grigoriev I.V."/>
            <person name="Collemare J."/>
            <person name="Bradshaw R.E."/>
        </authorList>
    </citation>
    <scope>NUCLEOTIDE SEQUENCE [LARGE SCALE GENOMIC DNA]</scope>
    <source>
        <strain evidence="3">NZE10 / CBS 128990</strain>
    </source>
</reference>